<dbReference type="CDD" id="cd09111">
    <property type="entry name" value="PLDc_ymdC_like_1"/>
    <property type="match status" value="1"/>
</dbReference>
<feature type="domain" description="PLD phosphodiesterase" evidence="1">
    <location>
        <begin position="164"/>
        <end position="191"/>
    </location>
</feature>
<protein>
    <submittedName>
        <fullName evidence="2">Phospholipase D family protein</fullName>
    </submittedName>
</protein>
<dbReference type="AlphaFoldDB" id="A0A6I6D3Y1"/>
<dbReference type="CDD" id="cd09113">
    <property type="entry name" value="PLDc_ymdC_like_2"/>
    <property type="match status" value="1"/>
</dbReference>
<dbReference type="KEGG" id="ghl:GM160_04460"/>
<dbReference type="PROSITE" id="PS51257">
    <property type="entry name" value="PROKAR_LIPOPROTEIN"/>
    <property type="match status" value="1"/>
</dbReference>
<name>A0A6I6D3Y1_9GAMM</name>
<evidence type="ECO:0000313" key="3">
    <source>
        <dbReference type="Proteomes" id="UP000427716"/>
    </source>
</evidence>
<dbReference type="InterPro" id="IPR001736">
    <property type="entry name" value="PLipase_D/transphosphatidylase"/>
</dbReference>
<dbReference type="PANTHER" id="PTHR21248">
    <property type="entry name" value="CARDIOLIPIN SYNTHASE"/>
    <property type="match status" value="1"/>
</dbReference>
<proteinExistence type="predicted"/>
<sequence>MPVWRALPALGMVLLLAGCALPPLEGRHVSTAIQPAEARATPLGDALAPQKAAHPGLTGVYLLSDPAMTFAAWTHLARTAQRSLDLQYYIWYADRSGTLLLRELLDAANRGVRVRLLLDDQGTRQLDTQLAALHAHPNIAVRLFNPFMTRDARWLGFLTDFDRANRRMHNKVIIADNQALISGGRNIGDSYFGATEGFLFSDLDILAVGSVVDEVSLGFDRYWQSDSAYPVHRILPVPDEPTVNRVRETLDFEADAIALDPQAGELMVAVRENYVIGQLLNGELSLEWAPTRLVIDPPTKGLGAHDPNDLLTLSLRDQLHPPVRSIDIISSFFVPTPTLTEDLATLARRGVRVRVLTNSLDATDMAPAHTGYARYRKPLLEAGVELYEMRRVAEEDPRPEGAGPFGSPATTLHAKAVVIDDRQVFIGSYNVDPRSVLLNTELGFVIDSPDLARAISHTFEMHVPTSAYRLELEDGEIRWIERTDDGLTRHTREPGAGALKRGMTWFFSLMPIEWLL</sequence>
<reference evidence="2 3" key="1">
    <citation type="submission" date="2019-11" db="EMBL/GenBank/DDBJ databases">
        <authorList>
            <person name="Zhang J."/>
            <person name="Sun C."/>
        </authorList>
    </citation>
    <scope>NUCLEOTIDE SEQUENCE [LARGE SCALE GENOMIC DNA]</scope>
    <source>
        <strain evidence="3">sp2</strain>
    </source>
</reference>
<dbReference type="SUPFAM" id="SSF56024">
    <property type="entry name" value="Phospholipase D/nuclease"/>
    <property type="match status" value="2"/>
</dbReference>
<dbReference type="Proteomes" id="UP000427716">
    <property type="component" value="Chromosome"/>
</dbReference>
<organism evidence="2 3">
    <name type="scientific">Guyparkeria halophila</name>
    <dbReference type="NCBI Taxonomy" id="47960"/>
    <lineage>
        <taxon>Bacteria</taxon>
        <taxon>Pseudomonadati</taxon>
        <taxon>Pseudomonadota</taxon>
        <taxon>Gammaproteobacteria</taxon>
        <taxon>Chromatiales</taxon>
        <taxon>Thioalkalibacteraceae</taxon>
        <taxon>Guyparkeria</taxon>
    </lineage>
</organism>
<dbReference type="GO" id="GO:0030572">
    <property type="term" value="F:phosphatidyltransferase activity"/>
    <property type="evidence" value="ECO:0007669"/>
    <property type="project" value="UniProtKB-ARBA"/>
</dbReference>
<evidence type="ECO:0000313" key="2">
    <source>
        <dbReference type="EMBL" id="QGT79548.1"/>
    </source>
</evidence>
<evidence type="ECO:0000259" key="1">
    <source>
        <dbReference type="PROSITE" id="PS50035"/>
    </source>
</evidence>
<gene>
    <name evidence="2" type="ORF">GM160_04460</name>
</gene>
<keyword evidence="3" id="KW-1185">Reference proteome</keyword>
<accession>A0A6I6D3Y1</accession>
<dbReference type="PROSITE" id="PS50035">
    <property type="entry name" value="PLD"/>
    <property type="match status" value="2"/>
</dbReference>
<dbReference type="PANTHER" id="PTHR21248:SF12">
    <property type="entry name" value="CARDIOLIPIN SYNTHASE C"/>
    <property type="match status" value="1"/>
</dbReference>
<dbReference type="GO" id="GO:0032049">
    <property type="term" value="P:cardiolipin biosynthetic process"/>
    <property type="evidence" value="ECO:0007669"/>
    <property type="project" value="UniProtKB-ARBA"/>
</dbReference>
<dbReference type="Pfam" id="PF13091">
    <property type="entry name" value="PLDc_2"/>
    <property type="match status" value="2"/>
</dbReference>
<feature type="domain" description="PLD phosphodiesterase" evidence="1">
    <location>
        <begin position="408"/>
        <end position="435"/>
    </location>
</feature>
<dbReference type="SMART" id="SM00155">
    <property type="entry name" value="PLDc"/>
    <property type="match status" value="2"/>
</dbReference>
<dbReference type="Gene3D" id="3.30.870.10">
    <property type="entry name" value="Endonuclease Chain A"/>
    <property type="match status" value="2"/>
</dbReference>
<dbReference type="EMBL" id="CP046415">
    <property type="protein sequence ID" value="QGT79548.1"/>
    <property type="molecule type" value="Genomic_DNA"/>
</dbReference>
<dbReference type="InterPro" id="IPR025202">
    <property type="entry name" value="PLD-like_dom"/>
</dbReference>